<reference evidence="12" key="1">
    <citation type="submission" date="2023-03" db="EMBL/GenBank/DDBJ databases">
        <title>Chromosome-scale reference genome and RAD-based genetic map of yellow starthistle (Centaurea solstitialis) reveal putative structural variation and QTLs associated with invader traits.</title>
        <authorList>
            <person name="Reatini B."/>
            <person name="Cang F.A."/>
            <person name="Jiang Q."/>
            <person name="Mckibben M.T.W."/>
            <person name="Barker M.S."/>
            <person name="Rieseberg L.H."/>
            <person name="Dlugosch K.M."/>
        </authorList>
    </citation>
    <scope>NUCLEOTIDE SEQUENCE</scope>
    <source>
        <strain evidence="12">CAN-66</strain>
        <tissue evidence="12">Leaf</tissue>
    </source>
</reference>
<keyword evidence="7 9" id="KW-0472">Membrane</keyword>
<dbReference type="InterPro" id="IPR023395">
    <property type="entry name" value="MCP_dom_sf"/>
</dbReference>
<organism evidence="12 13">
    <name type="scientific">Centaurea solstitialis</name>
    <name type="common">yellow star-thistle</name>
    <dbReference type="NCBI Taxonomy" id="347529"/>
    <lineage>
        <taxon>Eukaryota</taxon>
        <taxon>Viridiplantae</taxon>
        <taxon>Streptophyta</taxon>
        <taxon>Embryophyta</taxon>
        <taxon>Tracheophyta</taxon>
        <taxon>Spermatophyta</taxon>
        <taxon>Magnoliopsida</taxon>
        <taxon>eudicotyledons</taxon>
        <taxon>Gunneridae</taxon>
        <taxon>Pentapetalae</taxon>
        <taxon>asterids</taxon>
        <taxon>campanulids</taxon>
        <taxon>Asterales</taxon>
        <taxon>Asteraceae</taxon>
        <taxon>Carduoideae</taxon>
        <taxon>Cardueae</taxon>
        <taxon>Centaureinae</taxon>
        <taxon>Centaurea</taxon>
    </lineage>
</organism>
<protein>
    <submittedName>
        <fullName evidence="12">Uncharacterized protein</fullName>
    </submittedName>
</protein>
<name>A0AA38S9B9_9ASTR</name>
<evidence type="ECO:0000313" key="13">
    <source>
        <dbReference type="Proteomes" id="UP001172457"/>
    </source>
</evidence>
<comment type="subcellular location">
    <subcellularLocation>
        <location evidence="1">Membrane</location>
        <topology evidence="1">Multi-pass membrane protein</topology>
    </subcellularLocation>
</comment>
<keyword evidence="5" id="KW-0677">Repeat</keyword>
<feature type="repeat" description="Solcar" evidence="9">
    <location>
        <begin position="134"/>
        <end position="233"/>
    </location>
</feature>
<comment type="similarity">
    <text evidence="2 10">Belongs to the mitochondrial carrier (TC 2.A.29) family.</text>
</comment>
<evidence type="ECO:0000256" key="10">
    <source>
        <dbReference type="RuleBase" id="RU000488"/>
    </source>
</evidence>
<feature type="compositionally biased region" description="Polar residues" evidence="11">
    <location>
        <begin position="357"/>
        <end position="367"/>
    </location>
</feature>
<feature type="repeat" description="Solcar" evidence="9">
    <location>
        <begin position="39"/>
        <end position="124"/>
    </location>
</feature>
<keyword evidence="6" id="KW-1133">Transmembrane helix</keyword>
<dbReference type="InterPro" id="IPR002113">
    <property type="entry name" value="ADT_euk_type"/>
</dbReference>
<dbReference type="PANTHER" id="PTHR24089">
    <property type="entry name" value="SOLUTE CARRIER FAMILY 25"/>
    <property type="match status" value="1"/>
</dbReference>
<feature type="region of interest" description="Disordered" evidence="11">
    <location>
        <begin position="348"/>
        <end position="367"/>
    </location>
</feature>
<evidence type="ECO:0000256" key="5">
    <source>
        <dbReference type="ARBA" id="ARBA00022737"/>
    </source>
</evidence>
<evidence type="ECO:0000256" key="11">
    <source>
        <dbReference type="SAM" id="MobiDB-lite"/>
    </source>
</evidence>
<feature type="non-terminal residue" evidence="12">
    <location>
        <position position="1"/>
    </location>
</feature>
<evidence type="ECO:0000256" key="4">
    <source>
        <dbReference type="ARBA" id="ARBA00022692"/>
    </source>
</evidence>
<dbReference type="AlphaFoldDB" id="A0AA38S9B9"/>
<keyword evidence="4 9" id="KW-0812">Transmembrane</keyword>
<dbReference type="InterPro" id="IPR002067">
    <property type="entry name" value="MCP"/>
</dbReference>
<keyword evidence="13" id="KW-1185">Reference proteome</keyword>
<dbReference type="Gene3D" id="1.50.40.10">
    <property type="entry name" value="Mitochondrial carrier domain"/>
    <property type="match status" value="1"/>
</dbReference>
<dbReference type="GO" id="GO:0005743">
    <property type="term" value="C:mitochondrial inner membrane"/>
    <property type="evidence" value="ECO:0007669"/>
    <property type="project" value="InterPro"/>
</dbReference>
<gene>
    <name evidence="12" type="ORF">OSB04_031353</name>
</gene>
<comment type="caution">
    <text evidence="12">The sequence shown here is derived from an EMBL/GenBank/DDBJ whole genome shotgun (WGS) entry which is preliminary data.</text>
</comment>
<dbReference type="GO" id="GO:0005471">
    <property type="term" value="F:ATP:ADP antiporter activity"/>
    <property type="evidence" value="ECO:0007669"/>
    <property type="project" value="InterPro"/>
</dbReference>
<evidence type="ECO:0000256" key="2">
    <source>
        <dbReference type="ARBA" id="ARBA00006375"/>
    </source>
</evidence>
<dbReference type="GO" id="GO:1990544">
    <property type="term" value="P:mitochondrial ATP transmembrane transport"/>
    <property type="evidence" value="ECO:0007669"/>
    <property type="project" value="InterPro"/>
</dbReference>
<dbReference type="InterPro" id="IPR018108">
    <property type="entry name" value="MCP_transmembrane"/>
</dbReference>
<proteinExistence type="inferred from homology"/>
<dbReference type="PROSITE" id="PS50920">
    <property type="entry name" value="SOLCAR"/>
    <property type="match status" value="3"/>
</dbReference>
<sequence>MGENKKKKIGGDGGTGNDGVLYDNTTSWRGDGGVVEGIPLFAKELIAGGVAGGVAKTIVAPLERLKILFQTRSEFHNIGLLASFRRIAKTEGLLGFYRGNGASVARIVPYAALHYMAYEQYRRHIDNNFPAMGSSSVIDLLAGSLSGGTAVLFTYPLDLVRTKLAYQVVDTPKLNGKGVMTSNHVYKGIRDCFSKTYREAGIRGLYRGVAPSLFGIFPYSGLKFYFYEEMKSRVPDDYRKNIMVKLACGSVAGLLGQTFTYPLDVVRRQMQVQRLQASSSLQVKGTMGTLVMIVQREGWKQLFSGLSINYLKVVPSVAIGFTVYDVMKAYLRVPPRGDPPRDKAIVEVATTSHRESQTPTLPSSQSA</sequence>
<evidence type="ECO:0000256" key="3">
    <source>
        <dbReference type="ARBA" id="ARBA00022448"/>
    </source>
</evidence>
<feature type="repeat" description="Solcar" evidence="9">
    <location>
        <begin position="240"/>
        <end position="330"/>
    </location>
</feature>
<dbReference type="SUPFAM" id="SSF103506">
    <property type="entry name" value="Mitochondrial carrier"/>
    <property type="match status" value="1"/>
</dbReference>
<keyword evidence="3 10" id="KW-0813">Transport</keyword>
<dbReference type="Proteomes" id="UP001172457">
    <property type="component" value="Chromosome 8"/>
</dbReference>
<evidence type="ECO:0000256" key="9">
    <source>
        <dbReference type="PROSITE-ProRule" id="PRU00282"/>
    </source>
</evidence>
<comment type="catalytic activity">
    <reaction evidence="8">
        <text>ADP(in) + ATP(out) = ADP(out) + ATP(in)</text>
        <dbReference type="Rhea" id="RHEA:34999"/>
        <dbReference type="ChEBI" id="CHEBI:30616"/>
        <dbReference type="ChEBI" id="CHEBI:456216"/>
    </reaction>
    <physiologicalReaction direction="left-to-right" evidence="8">
        <dbReference type="Rhea" id="RHEA:35000"/>
    </physiologicalReaction>
</comment>
<evidence type="ECO:0000256" key="8">
    <source>
        <dbReference type="ARBA" id="ARBA00024143"/>
    </source>
</evidence>
<dbReference type="PRINTS" id="PR00926">
    <property type="entry name" value="MITOCARRIER"/>
</dbReference>
<dbReference type="PRINTS" id="PR00927">
    <property type="entry name" value="ADPTRNSLCASE"/>
</dbReference>
<evidence type="ECO:0000313" key="12">
    <source>
        <dbReference type="EMBL" id="KAJ9538620.1"/>
    </source>
</evidence>
<dbReference type="Pfam" id="PF00153">
    <property type="entry name" value="Mito_carr"/>
    <property type="match status" value="3"/>
</dbReference>
<accession>A0AA38S9B9</accession>
<evidence type="ECO:0000256" key="6">
    <source>
        <dbReference type="ARBA" id="ARBA00022989"/>
    </source>
</evidence>
<evidence type="ECO:0000256" key="1">
    <source>
        <dbReference type="ARBA" id="ARBA00004141"/>
    </source>
</evidence>
<dbReference type="GO" id="GO:0140021">
    <property type="term" value="P:mitochondrial ADP transmembrane transport"/>
    <property type="evidence" value="ECO:0007669"/>
    <property type="project" value="InterPro"/>
</dbReference>
<evidence type="ECO:0000256" key="7">
    <source>
        <dbReference type="ARBA" id="ARBA00023136"/>
    </source>
</evidence>
<dbReference type="EMBL" id="JARYMX010000008">
    <property type="protein sequence ID" value="KAJ9538620.1"/>
    <property type="molecule type" value="Genomic_DNA"/>
</dbReference>